<keyword evidence="3" id="KW-1185">Reference proteome</keyword>
<dbReference type="Proteomes" id="UP001629113">
    <property type="component" value="Unassembled WGS sequence"/>
</dbReference>
<dbReference type="InterPro" id="IPR029058">
    <property type="entry name" value="AB_hydrolase_fold"/>
</dbReference>
<dbReference type="PANTHER" id="PTHR43194:SF4">
    <property type="entry name" value="AB HYDROLASE-1 DOMAIN-CONTAINING PROTEIN"/>
    <property type="match status" value="1"/>
</dbReference>
<protein>
    <recommendedName>
        <fullName evidence="4">AB hydrolase-1 domain-containing protein</fullName>
    </recommendedName>
</protein>
<organism evidence="2 3">
    <name type="scientific">Phlyctema vagabunda</name>
    <dbReference type="NCBI Taxonomy" id="108571"/>
    <lineage>
        <taxon>Eukaryota</taxon>
        <taxon>Fungi</taxon>
        <taxon>Dikarya</taxon>
        <taxon>Ascomycota</taxon>
        <taxon>Pezizomycotina</taxon>
        <taxon>Leotiomycetes</taxon>
        <taxon>Helotiales</taxon>
        <taxon>Dermateaceae</taxon>
        <taxon>Phlyctema</taxon>
    </lineage>
</organism>
<evidence type="ECO:0008006" key="4">
    <source>
        <dbReference type="Google" id="ProtNLM"/>
    </source>
</evidence>
<accession>A0ABR4P957</accession>
<dbReference type="Gene3D" id="3.40.50.1820">
    <property type="entry name" value="alpha/beta hydrolase"/>
    <property type="match status" value="1"/>
</dbReference>
<reference evidence="2 3" key="1">
    <citation type="submission" date="2024-06" db="EMBL/GenBank/DDBJ databases">
        <title>Complete genome of Phlyctema vagabunda strain 19-DSS-EL-015.</title>
        <authorList>
            <person name="Fiorenzani C."/>
        </authorList>
    </citation>
    <scope>NUCLEOTIDE SEQUENCE [LARGE SCALE GENOMIC DNA]</scope>
    <source>
        <strain evidence="2 3">19-DSS-EL-015</strain>
    </source>
</reference>
<evidence type="ECO:0000313" key="3">
    <source>
        <dbReference type="Proteomes" id="UP001629113"/>
    </source>
</evidence>
<evidence type="ECO:0000256" key="1">
    <source>
        <dbReference type="SAM" id="SignalP"/>
    </source>
</evidence>
<comment type="caution">
    <text evidence="2">The sequence shown here is derived from an EMBL/GenBank/DDBJ whole genome shotgun (WGS) entry which is preliminary data.</text>
</comment>
<feature type="chain" id="PRO_5046895826" description="AB hydrolase-1 domain-containing protein" evidence="1">
    <location>
        <begin position="22"/>
        <end position="371"/>
    </location>
</feature>
<name>A0ABR4P957_9HELO</name>
<proteinExistence type="predicted"/>
<sequence>MYLSSVLLIVTSALLALGVQAENGEAFAKRDYFMVGGNYVNTSAGHLFVNQMYVEHLTPETKQQLYPVIFIHGQGQDGSNFLNKPDGSRGWASWFLNEGYEVYIIDQTMRGRSAWWPSSGVAIGTYAAEIIQQRFTAIKDYMLWPQASLHTQWPGTGRMGDAVFDAFYSSNVQFASDTLVVEKTMQAAGAALLDKIGSAILLSHSQGGLMPWLWADARPNLVKAIVSIEPTGPPFQDAVFSTTVTRPYGLTNIPLTFSPSVDTTLARPIATNVLAASNETAGFSCTVQADPPRKLVNIAKVPVLVETSEASYHAVYDKCTALFLEQAGVNVTFLNLRDVGIHGNGHMQFMEKNSDDIAAVLHAWIKKSLVQ</sequence>
<dbReference type="EMBL" id="JBFCZG010000007">
    <property type="protein sequence ID" value="KAL3419707.1"/>
    <property type="molecule type" value="Genomic_DNA"/>
</dbReference>
<dbReference type="InterPro" id="IPR050228">
    <property type="entry name" value="Carboxylesterase_BioH"/>
</dbReference>
<dbReference type="PANTHER" id="PTHR43194">
    <property type="entry name" value="HYDROLASE ALPHA/BETA FOLD FAMILY"/>
    <property type="match status" value="1"/>
</dbReference>
<keyword evidence="1" id="KW-0732">Signal</keyword>
<evidence type="ECO:0000313" key="2">
    <source>
        <dbReference type="EMBL" id="KAL3419707.1"/>
    </source>
</evidence>
<dbReference type="SUPFAM" id="SSF53474">
    <property type="entry name" value="alpha/beta-Hydrolases"/>
    <property type="match status" value="1"/>
</dbReference>
<feature type="signal peptide" evidence="1">
    <location>
        <begin position="1"/>
        <end position="21"/>
    </location>
</feature>
<dbReference type="CDD" id="cd12809">
    <property type="entry name" value="Esterase_713_like-2"/>
    <property type="match status" value="1"/>
</dbReference>
<gene>
    <name evidence="2" type="ORF">PVAG01_08205</name>
</gene>